<dbReference type="AlphaFoldDB" id="A0A502I9W6"/>
<dbReference type="Gene3D" id="3.30.565.10">
    <property type="entry name" value="Histidine kinase-like ATPase, C-terminal domain"/>
    <property type="match status" value="1"/>
</dbReference>
<dbReference type="InterPro" id="IPR036890">
    <property type="entry name" value="HATPase_C_sf"/>
</dbReference>
<name>A0A502I9W6_9PSED</name>
<dbReference type="Pfam" id="PF13589">
    <property type="entry name" value="HATPase_c_3"/>
    <property type="match status" value="1"/>
</dbReference>
<dbReference type="SUPFAM" id="SSF55874">
    <property type="entry name" value="ATPase domain of HSP90 chaperone/DNA topoisomerase II/histidine kinase"/>
    <property type="match status" value="1"/>
</dbReference>
<organism evidence="1 2">
    <name type="scientific">Pseudomonas mandelii</name>
    <dbReference type="NCBI Taxonomy" id="75612"/>
    <lineage>
        <taxon>Bacteria</taxon>
        <taxon>Pseudomonadati</taxon>
        <taxon>Pseudomonadota</taxon>
        <taxon>Gammaproteobacteria</taxon>
        <taxon>Pseudomonadales</taxon>
        <taxon>Pseudomonadaceae</taxon>
        <taxon>Pseudomonas</taxon>
    </lineage>
</organism>
<evidence type="ECO:0000313" key="2">
    <source>
        <dbReference type="Proteomes" id="UP000320914"/>
    </source>
</evidence>
<sequence>MIQDTDFIPLVSPSSEDHIPLIDKGEDLSKWLSEKENEGQVVRTRLKASERVIARVTDGIYRQPASALRELISNAWDADANNVDIITDAPRFSRMYIRDDGAGMSYATLARLLHSIGGSAKRTEVGQELGVTDKLDSEKTPGGRLLIGKIGIGLFSISQLARRFRIVTKVANENYRLIAEVKVRAYSEDSDDEASRDEDDNFVNGEVLITREFVEDLAAHGTDIILYTLKPRVRDMLRSADRWKALDEKEAALAADDLEAAQSIRVEEPKYHSGWIENPPKKKSDPTVLTKIPKFPWDANAPADSRMSLLMDAIEKESSRTERPDLASTLDTYLETLWTLSLSVPVEYVEKHPFELTADSGVSIYWLSNENRGQAIEVKLNPGQTVRDAVKEQIAGHPELTEGKISPSGGFKVTIDGFELKRPIRFKHPTNDAKKANNPMLFVGRYSPNLANVKSDVRGGNLSLEAYLFWNSKIVPKENNGVLVRIRGASSGVFDTTFFKYQVSEQTRLRQITTELFIGRGLDAALNIDRESFNFSHPHVQLVGQWLHKAIRQLTNKHKDLSKRARTEKNEAQAEQVRDALTVHSESVWNSRRIGDPLPEITIAQDRASAEQSRSDGFMTIVREDIPSLTGAMTTAERKDKEAQASALMRVLDAYGMLDDRPYDEQQKIIDAIFKVFYAANIK</sequence>
<reference evidence="1 2" key="1">
    <citation type="journal article" date="2019" name="Environ. Microbiol.">
        <title>Species interactions and distinct microbial communities in high Arctic permafrost affected cryosols are associated with the CH4 and CO2 gas fluxes.</title>
        <authorList>
            <person name="Altshuler I."/>
            <person name="Hamel J."/>
            <person name="Turney S."/>
            <person name="Magnuson E."/>
            <person name="Levesque R."/>
            <person name="Greer C."/>
            <person name="Whyte L.G."/>
        </authorList>
    </citation>
    <scope>NUCLEOTIDE SEQUENCE [LARGE SCALE GENOMIC DNA]</scope>
    <source>
        <strain evidence="1 2">OWC5</strain>
    </source>
</reference>
<evidence type="ECO:0000313" key="1">
    <source>
        <dbReference type="EMBL" id="TPG82138.1"/>
    </source>
</evidence>
<gene>
    <name evidence="1" type="ORF">EAH74_19280</name>
</gene>
<protein>
    <submittedName>
        <fullName evidence="1">ATP-binding protein</fullName>
    </submittedName>
</protein>
<dbReference type="EMBL" id="RCZA01000008">
    <property type="protein sequence ID" value="TPG82138.1"/>
    <property type="molecule type" value="Genomic_DNA"/>
</dbReference>
<accession>A0A502I9W6</accession>
<dbReference type="GO" id="GO:0005524">
    <property type="term" value="F:ATP binding"/>
    <property type="evidence" value="ECO:0007669"/>
    <property type="project" value="UniProtKB-KW"/>
</dbReference>
<dbReference type="Proteomes" id="UP000320914">
    <property type="component" value="Unassembled WGS sequence"/>
</dbReference>
<keyword evidence="1" id="KW-0547">Nucleotide-binding</keyword>
<dbReference type="RefSeq" id="WP_140680370.1">
    <property type="nucleotide sequence ID" value="NZ_RCZA01000008.1"/>
</dbReference>
<comment type="caution">
    <text evidence="1">The sequence shown here is derived from an EMBL/GenBank/DDBJ whole genome shotgun (WGS) entry which is preliminary data.</text>
</comment>
<proteinExistence type="predicted"/>
<keyword evidence="1" id="KW-0067">ATP-binding</keyword>